<dbReference type="Proteomes" id="UP000807115">
    <property type="component" value="Chromosome 8"/>
</dbReference>
<feature type="compositionally biased region" description="Basic residues" evidence="1">
    <location>
        <begin position="222"/>
        <end position="231"/>
    </location>
</feature>
<reference evidence="2" key="1">
    <citation type="journal article" date="2019" name="BMC Genomics">
        <title>A new reference genome for Sorghum bicolor reveals high levels of sequence similarity between sweet and grain genotypes: implications for the genetics of sugar metabolism.</title>
        <authorList>
            <person name="Cooper E.A."/>
            <person name="Brenton Z.W."/>
            <person name="Flinn B.S."/>
            <person name="Jenkins J."/>
            <person name="Shu S."/>
            <person name="Flowers D."/>
            <person name="Luo F."/>
            <person name="Wang Y."/>
            <person name="Xia P."/>
            <person name="Barry K."/>
            <person name="Daum C."/>
            <person name="Lipzen A."/>
            <person name="Yoshinaga Y."/>
            <person name="Schmutz J."/>
            <person name="Saski C."/>
            <person name="Vermerris W."/>
            <person name="Kresovich S."/>
        </authorList>
    </citation>
    <scope>NUCLEOTIDE SEQUENCE</scope>
</reference>
<organism evidence="2 3">
    <name type="scientific">Sorghum bicolor</name>
    <name type="common">Sorghum</name>
    <name type="synonym">Sorghum vulgare</name>
    <dbReference type="NCBI Taxonomy" id="4558"/>
    <lineage>
        <taxon>Eukaryota</taxon>
        <taxon>Viridiplantae</taxon>
        <taxon>Streptophyta</taxon>
        <taxon>Embryophyta</taxon>
        <taxon>Tracheophyta</taxon>
        <taxon>Spermatophyta</taxon>
        <taxon>Magnoliopsida</taxon>
        <taxon>Liliopsida</taxon>
        <taxon>Poales</taxon>
        <taxon>Poaceae</taxon>
        <taxon>PACMAD clade</taxon>
        <taxon>Panicoideae</taxon>
        <taxon>Andropogonodae</taxon>
        <taxon>Andropogoneae</taxon>
        <taxon>Sorghinae</taxon>
        <taxon>Sorghum</taxon>
    </lineage>
</organism>
<dbReference type="AlphaFoldDB" id="A0A921QEP7"/>
<dbReference type="EMBL" id="CM027687">
    <property type="protein sequence ID" value="KAG0520443.1"/>
    <property type="molecule type" value="Genomic_DNA"/>
</dbReference>
<accession>A0A921QEP7</accession>
<comment type="caution">
    <text evidence="2">The sequence shown here is derived from an EMBL/GenBank/DDBJ whole genome shotgun (WGS) entry which is preliminary data.</text>
</comment>
<reference evidence="2" key="2">
    <citation type="submission" date="2020-10" db="EMBL/GenBank/DDBJ databases">
        <authorList>
            <person name="Cooper E.A."/>
            <person name="Brenton Z.W."/>
            <person name="Flinn B.S."/>
            <person name="Jenkins J."/>
            <person name="Shu S."/>
            <person name="Flowers D."/>
            <person name="Luo F."/>
            <person name="Wang Y."/>
            <person name="Xia P."/>
            <person name="Barry K."/>
            <person name="Daum C."/>
            <person name="Lipzen A."/>
            <person name="Yoshinaga Y."/>
            <person name="Schmutz J."/>
            <person name="Saski C."/>
            <person name="Vermerris W."/>
            <person name="Kresovich S."/>
        </authorList>
    </citation>
    <scope>NUCLEOTIDE SEQUENCE</scope>
</reference>
<name>A0A921QEP7_SORBI</name>
<evidence type="ECO:0000313" key="3">
    <source>
        <dbReference type="Proteomes" id="UP000807115"/>
    </source>
</evidence>
<feature type="region of interest" description="Disordered" evidence="1">
    <location>
        <begin position="210"/>
        <end position="231"/>
    </location>
</feature>
<gene>
    <name evidence="2" type="ORF">BDA96_08G074600</name>
</gene>
<evidence type="ECO:0000256" key="1">
    <source>
        <dbReference type="SAM" id="MobiDB-lite"/>
    </source>
</evidence>
<evidence type="ECO:0000313" key="2">
    <source>
        <dbReference type="EMBL" id="KAG0520443.1"/>
    </source>
</evidence>
<sequence length="231" mass="24242">MDEDRPPDGIDDVAFGCVVAEAAMALEDAAPDGDQNSGSGGLAVAAAGLDVASDGIAAAPGDLATAPGGLVDGLPQPAVENAQDALALARELLPTAPLPTNEHDLPVVQVESSQINNMHNMERVDWSTIQIVETHDDEGRIEMMSESQICEILGLTDEGLPNVPMHGSDRRMDERGNDNVVVQEVDGAAIPTNDIVPGEVVISYDINNPSMEMPSAAPPKKMTPKRNRHIG</sequence>
<proteinExistence type="predicted"/>
<protein>
    <submittedName>
        <fullName evidence="2">Uncharacterized protein</fullName>
    </submittedName>
</protein>